<evidence type="ECO:0000256" key="1">
    <source>
        <dbReference type="ARBA" id="ARBA00004651"/>
    </source>
</evidence>
<dbReference type="InParanoid" id="A0A200QX47"/>
<keyword evidence="4 8" id="KW-1003">Cell membrane</keyword>
<evidence type="ECO:0000256" key="8">
    <source>
        <dbReference type="RuleBase" id="RU361233"/>
    </source>
</evidence>
<proteinExistence type="inferred from homology"/>
<evidence type="ECO:0000256" key="7">
    <source>
        <dbReference type="ARBA" id="ARBA00023136"/>
    </source>
</evidence>
<evidence type="ECO:0000259" key="9">
    <source>
        <dbReference type="Pfam" id="PF04535"/>
    </source>
</evidence>
<evidence type="ECO:0000256" key="3">
    <source>
        <dbReference type="ARBA" id="ARBA00011489"/>
    </source>
</evidence>
<feature type="domain" description="Casparian strip membrane protein" evidence="9">
    <location>
        <begin position="36"/>
        <end position="180"/>
    </location>
</feature>
<comment type="subcellular location">
    <subcellularLocation>
        <location evidence="1 8">Cell membrane</location>
        <topology evidence="1 8">Multi-pass membrane protein</topology>
    </subcellularLocation>
</comment>
<evidence type="ECO:0000256" key="6">
    <source>
        <dbReference type="ARBA" id="ARBA00022989"/>
    </source>
</evidence>
<accession>A0A200QX47</accession>
<comment type="caution">
    <text evidence="10">The sequence shown here is derived from an EMBL/GenBank/DDBJ whole genome shotgun (WGS) entry which is preliminary data.</text>
</comment>
<dbReference type="AlphaFoldDB" id="A0A200QX47"/>
<evidence type="ECO:0000256" key="2">
    <source>
        <dbReference type="ARBA" id="ARBA00007651"/>
    </source>
</evidence>
<comment type="similarity">
    <text evidence="2 8">Belongs to the Casparian strip membrane proteins (CASP) family.</text>
</comment>
<dbReference type="FunCoup" id="A0A200QX47">
    <property type="interactions" value="179"/>
</dbReference>
<evidence type="ECO:0000256" key="4">
    <source>
        <dbReference type="ARBA" id="ARBA00022475"/>
    </source>
</evidence>
<reference evidence="10 11" key="1">
    <citation type="journal article" date="2017" name="Mol. Plant">
        <title>The Genome of Medicinal Plant Macleaya cordata Provides New Insights into Benzylisoquinoline Alkaloids Metabolism.</title>
        <authorList>
            <person name="Liu X."/>
            <person name="Liu Y."/>
            <person name="Huang P."/>
            <person name="Ma Y."/>
            <person name="Qing Z."/>
            <person name="Tang Q."/>
            <person name="Cao H."/>
            <person name="Cheng P."/>
            <person name="Zheng Y."/>
            <person name="Yuan Z."/>
            <person name="Zhou Y."/>
            <person name="Liu J."/>
            <person name="Tang Z."/>
            <person name="Zhuo Y."/>
            <person name="Zhang Y."/>
            <person name="Yu L."/>
            <person name="Huang J."/>
            <person name="Yang P."/>
            <person name="Peng Q."/>
            <person name="Zhang J."/>
            <person name="Jiang W."/>
            <person name="Zhang Z."/>
            <person name="Lin K."/>
            <person name="Ro D.K."/>
            <person name="Chen X."/>
            <person name="Xiong X."/>
            <person name="Shang Y."/>
            <person name="Huang S."/>
            <person name="Zeng J."/>
        </authorList>
    </citation>
    <scope>NUCLEOTIDE SEQUENCE [LARGE SCALE GENOMIC DNA]</scope>
    <source>
        <strain evidence="11">cv. BLH2017</strain>
        <tissue evidence="10">Root</tissue>
    </source>
</reference>
<dbReference type="InterPro" id="IPR006702">
    <property type="entry name" value="CASP_dom"/>
</dbReference>
<keyword evidence="7 8" id="KW-0472">Membrane</keyword>
<dbReference type="STRING" id="56857.A0A200QX47"/>
<feature type="transmembrane region" description="Helical" evidence="8">
    <location>
        <begin position="166"/>
        <end position="193"/>
    </location>
</feature>
<dbReference type="Pfam" id="PF04535">
    <property type="entry name" value="CASP_dom"/>
    <property type="match status" value="1"/>
</dbReference>
<keyword evidence="6 8" id="KW-1133">Transmembrane helix</keyword>
<organism evidence="10 11">
    <name type="scientific">Macleaya cordata</name>
    <name type="common">Five-seeded plume-poppy</name>
    <name type="synonym">Bocconia cordata</name>
    <dbReference type="NCBI Taxonomy" id="56857"/>
    <lineage>
        <taxon>Eukaryota</taxon>
        <taxon>Viridiplantae</taxon>
        <taxon>Streptophyta</taxon>
        <taxon>Embryophyta</taxon>
        <taxon>Tracheophyta</taxon>
        <taxon>Spermatophyta</taxon>
        <taxon>Magnoliopsida</taxon>
        <taxon>Ranunculales</taxon>
        <taxon>Papaveraceae</taxon>
        <taxon>Papaveroideae</taxon>
        <taxon>Macleaya</taxon>
    </lineage>
</organism>
<dbReference type="PANTHER" id="PTHR36488:SF8">
    <property type="entry name" value="CASP-LIKE PROTEIN 1U1"/>
    <property type="match status" value="1"/>
</dbReference>
<protein>
    <recommendedName>
        <fullName evidence="8">CASP-like protein</fullName>
    </recommendedName>
</protein>
<dbReference type="NCBIfam" id="TIGR01569">
    <property type="entry name" value="A_tha_TIGR01569"/>
    <property type="match status" value="1"/>
</dbReference>
<dbReference type="OrthoDB" id="1898688at2759"/>
<comment type="caution">
    <text evidence="8">Lacks conserved residue(s) required for the propagation of feature annotation.</text>
</comment>
<evidence type="ECO:0000313" key="10">
    <source>
        <dbReference type="EMBL" id="OVA15064.1"/>
    </source>
</evidence>
<evidence type="ECO:0000313" key="11">
    <source>
        <dbReference type="Proteomes" id="UP000195402"/>
    </source>
</evidence>
<gene>
    <name evidence="10" type="ORF">BVC80_949g81</name>
</gene>
<dbReference type="InterPro" id="IPR006459">
    <property type="entry name" value="CASP/CASPL"/>
</dbReference>
<dbReference type="PANTHER" id="PTHR36488">
    <property type="entry name" value="CASP-LIKE PROTEIN 1U1"/>
    <property type="match status" value="1"/>
</dbReference>
<keyword evidence="11" id="KW-1185">Reference proteome</keyword>
<dbReference type="InterPro" id="IPR044173">
    <property type="entry name" value="CASPL"/>
</dbReference>
<dbReference type="OMA" id="SAKYSHY"/>
<keyword evidence="5 8" id="KW-0812">Transmembrane</keyword>
<dbReference type="EMBL" id="MVGT01000924">
    <property type="protein sequence ID" value="OVA15064.1"/>
    <property type="molecule type" value="Genomic_DNA"/>
</dbReference>
<dbReference type="GO" id="GO:0005886">
    <property type="term" value="C:plasma membrane"/>
    <property type="evidence" value="ECO:0007669"/>
    <property type="project" value="UniProtKB-SubCell"/>
</dbReference>
<evidence type="ECO:0000256" key="5">
    <source>
        <dbReference type="ARBA" id="ARBA00022692"/>
    </source>
</evidence>
<comment type="subunit">
    <text evidence="3 8">Homodimer and heterodimers.</text>
</comment>
<feature type="transmembrane region" description="Helical" evidence="8">
    <location>
        <begin position="39"/>
        <end position="58"/>
    </location>
</feature>
<name>A0A200QX47_MACCD</name>
<dbReference type="Proteomes" id="UP000195402">
    <property type="component" value="Unassembled WGS sequence"/>
</dbReference>
<sequence length="195" mass="21310">MASTGDTEMVKESEFKTETESQTPAVTASRIVYLTLSLWLRKLLFWTTLVAAIVLLTGKQKENIYWPPANAVVPRSAKYSHYPAFKYLLAALWIVFGHSLLSSINSLLCAALGNLFLYCLILGDSLMLVIMASATGTAGGVAYIGLEGNSHDGWLKMCNVYDKFCRHIAASLALSLLACVILVALILISAFSIRR</sequence>